<accession>A0A9P7UY11</accession>
<organism evidence="3 4">
    <name type="scientific">Marasmius oreades</name>
    <name type="common">fairy-ring Marasmius</name>
    <dbReference type="NCBI Taxonomy" id="181124"/>
    <lineage>
        <taxon>Eukaryota</taxon>
        <taxon>Fungi</taxon>
        <taxon>Dikarya</taxon>
        <taxon>Basidiomycota</taxon>
        <taxon>Agaricomycotina</taxon>
        <taxon>Agaricomycetes</taxon>
        <taxon>Agaricomycetidae</taxon>
        <taxon>Agaricales</taxon>
        <taxon>Marasmiineae</taxon>
        <taxon>Marasmiaceae</taxon>
        <taxon>Marasmius</taxon>
    </lineage>
</organism>
<feature type="compositionally biased region" description="Acidic residues" evidence="1">
    <location>
        <begin position="559"/>
        <end position="572"/>
    </location>
</feature>
<feature type="region of interest" description="Disordered" evidence="1">
    <location>
        <begin position="679"/>
        <end position="744"/>
    </location>
</feature>
<feature type="region of interest" description="Disordered" evidence="1">
    <location>
        <begin position="557"/>
        <end position="590"/>
    </location>
</feature>
<dbReference type="PANTHER" id="PTHR13318:SF247">
    <property type="entry name" value="GH16156P"/>
    <property type="match status" value="1"/>
</dbReference>
<dbReference type="KEGG" id="more:E1B28_004157"/>
<keyword evidence="4" id="KW-1185">Reference proteome</keyword>
<dbReference type="CDD" id="cd09917">
    <property type="entry name" value="F-box_SF"/>
    <property type="match status" value="1"/>
</dbReference>
<dbReference type="EMBL" id="CM032182">
    <property type="protein sequence ID" value="KAG7096745.1"/>
    <property type="molecule type" value="Genomic_DNA"/>
</dbReference>
<evidence type="ECO:0000313" key="3">
    <source>
        <dbReference type="EMBL" id="KAG7096745.1"/>
    </source>
</evidence>
<evidence type="ECO:0000259" key="2">
    <source>
        <dbReference type="PROSITE" id="PS50181"/>
    </source>
</evidence>
<dbReference type="RefSeq" id="XP_043013215.1">
    <property type="nucleotide sequence ID" value="XM_043148615.1"/>
</dbReference>
<dbReference type="Proteomes" id="UP001049176">
    <property type="component" value="Chromosome 2"/>
</dbReference>
<reference evidence="3" key="1">
    <citation type="journal article" date="2021" name="Genome Biol. Evol.">
        <title>The assembled and annotated genome of the fairy-ring fungus Marasmius oreades.</title>
        <authorList>
            <person name="Hiltunen M."/>
            <person name="Ament-Velasquez S.L."/>
            <person name="Johannesson H."/>
        </authorList>
    </citation>
    <scope>NUCLEOTIDE SEQUENCE</scope>
    <source>
        <strain evidence="3">03SP1</strain>
    </source>
</reference>
<feature type="compositionally biased region" description="Polar residues" evidence="1">
    <location>
        <begin position="689"/>
        <end position="702"/>
    </location>
</feature>
<dbReference type="AlphaFoldDB" id="A0A9P7UY11"/>
<evidence type="ECO:0000256" key="1">
    <source>
        <dbReference type="SAM" id="MobiDB-lite"/>
    </source>
</evidence>
<feature type="region of interest" description="Disordered" evidence="1">
    <location>
        <begin position="783"/>
        <end position="802"/>
    </location>
</feature>
<dbReference type="GO" id="GO:0019005">
    <property type="term" value="C:SCF ubiquitin ligase complex"/>
    <property type="evidence" value="ECO:0007669"/>
    <property type="project" value="TreeGrafter"/>
</dbReference>
<dbReference type="SUPFAM" id="SSF52047">
    <property type="entry name" value="RNI-like"/>
    <property type="match status" value="2"/>
</dbReference>
<dbReference type="InterPro" id="IPR006553">
    <property type="entry name" value="Leu-rich_rpt_Cys-con_subtyp"/>
</dbReference>
<gene>
    <name evidence="3" type="ORF">E1B28_004157</name>
</gene>
<evidence type="ECO:0000313" key="4">
    <source>
        <dbReference type="Proteomes" id="UP001049176"/>
    </source>
</evidence>
<dbReference type="InterPro" id="IPR032675">
    <property type="entry name" value="LRR_dom_sf"/>
</dbReference>
<sequence>MLYKRPPSTTSLSDDDDDDDQNKFIVHDGLASTFAAASAKWASHCGPLPLSSQNASPMSSLPPEILIHILKHLQIPRDIYHTLQVSRRWCECSVELLWHKPTFNKLEPLIKLTRLLASPRQTFTYSNFIRRLNFLSIGPDLKDDVFTVLAKCDRLERLTLVGCSALSSTTLSRVLPSFPHLVAIDLTGVENTSDSAIIGLASVAKRLQGINLGGCKEVGDEGVFALAANCPLLRRVKLSGLDMLTDKPVSALAKSCPLLLEIDLNGCRLITDISIRDIWRFSTHMREMKLSHCPELTDAAFPAALRRDKVPQMDSPNPFPLSSKPESDELPPLIIPRNFEHLRMLDLTACSQVTDDAIEGIISYAPKIRNLVLNKCSLLTDRSVENVCRLGRHLHYLHLGHTSKITDKSVRTLARSCTRLRYVDFANCVLLTDMAVFELSALPKLRRIGLVRVSNLTDEAIYSLADRHATLERIHLSYCDQISVMAIHFLLQKLHKLTHLSLTGVPAFRQPELQQFCREPPPEFSTTQQSTFCVYSGKGVSQLRAFLTELFDRITEMNGTDDTEYEDEEYDPDAYHEDTPEPELPDGDQDDEEEFISRRMITPTAATRDFVQPRPVIARRPASLEREAGLPSTNFHGIVHHVPIQSSFTQHPTAGGSRRLAGPSNTTFRTLADVLPLVENPNSPPPSDVASNLSGGTNQSSGAGFFRNYREGGHGRGAQPGIPMASQQLRRGQGHTPHNRVPFIEPERLTLLNSTRPISAPLLELNTSPLSNQVQADDNNWQYLDADTSNGGGGSSGSTARELHDSVHSALSGTAADPRGRSVKRSLRNTLNAAEHYASSFLFGRSSTRIQHEDGPSASGSAANPNGH</sequence>
<proteinExistence type="predicted"/>
<comment type="caution">
    <text evidence="3">The sequence shown here is derived from an EMBL/GenBank/DDBJ whole genome shotgun (WGS) entry which is preliminary data.</text>
</comment>
<dbReference type="Pfam" id="PF25372">
    <property type="entry name" value="DUF7885"/>
    <property type="match status" value="2"/>
</dbReference>
<dbReference type="SMART" id="SM00367">
    <property type="entry name" value="LRR_CC"/>
    <property type="match status" value="11"/>
</dbReference>
<protein>
    <recommendedName>
        <fullName evidence="2">F-box domain-containing protein</fullName>
    </recommendedName>
</protein>
<dbReference type="InterPro" id="IPR001810">
    <property type="entry name" value="F-box_dom"/>
</dbReference>
<dbReference type="InterPro" id="IPR057207">
    <property type="entry name" value="FBXL15_LRR"/>
</dbReference>
<dbReference type="PROSITE" id="PS50181">
    <property type="entry name" value="FBOX"/>
    <property type="match status" value="1"/>
</dbReference>
<name>A0A9P7UY11_9AGAR</name>
<dbReference type="GO" id="GO:0031146">
    <property type="term" value="P:SCF-dependent proteasomal ubiquitin-dependent protein catabolic process"/>
    <property type="evidence" value="ECO:0007669"/>
    <property type="project" value="TreeGrafter"/>
</dbReference>
<dbReference type="GeneID" id="66073233"/>
<dbReference type="InterPro" id="IPR036047">
    <property type="entry name" value="F-box-like_dom_sf"/>
</dbReference>
<dbReference type="Pfam" id="PF12937">
    <property type="entry name" value="F-box-like"/>
    <property type="match status" value="1"/>
</dbReference>
<feature type="domain" description="F-box" evidence="2">
    <location>
        <begin position="55"/>
        <end position="106"/>
    </location>
</feature>
<dbReference type="PANTHER" id="PTHR13318">
    <property type="entry name" value="PARTNER OF PAIRED, ISOFORM B-RELATED"/>
    <property type="match status" value="1"/>
</dbReference>
<dbReference type="OrthoDB" id="10257471at2759"/>
<feature type="compositionally biased region" description="Acidic residues" evidence="1">
    <location>
        <begin position="580"/>
        <end position="590"/>
    </location>
</feature>
<dbReference type="Gene3D" id="3.80.10.10">
    <property type="entry name" value="Ribonuclease Inhibitor"/>
    <property type="match status" value="2"/>
</dbReference>
<dbReference type="SUPFAM" id="SSF81383">
    <property type="entry name" value="F-box domain"/>
    <property type="match status" value="1"/>
</dbReference>